<feature type="compositionally biased region" description="Basic and acidic residues" evidence="1">
    <location>
        <begin position="296"/>
        <end position="310"/>
    </location>
</feature>
<feature type="compositionally biased region" description="Basic and acidic residues" evidence="1">
    <location>
        <begin position="219"/>
        <end position="236"/>
    </location>
</feature>
<evidence type="ECO:0000313" key="3">
    <source>
        <dbReference type="Proteomes" id="UP000053317"/>
    </source>
</evidence>
<protein>
    <submittedName>
        <fullName evidence="2">Uncharacterized protein</fullName>
    </submittedName>
</protein>
<organism evidence="2 3">
    <name type="scientific">Phaeomoniella chlamydospora</name>
    <name type="common">Phaeoacremonium chlamydosporum</name>
    <dbReference type="NCBI Taxonomy" id="158046"/>
    <lineage>
        <taxon>Eukaryota</taxon>
        <taxon>Fungi</taxon>
        <taxon>Dikarya</taxon>
        <taxon>Ascomycota</taxon>
        <taxon>Pezizomycotina</taxon>
        <taxon>Eurotiomycetes</taxon>
        <taxon>Chaetothyriomycetidae</taxon>
        <taxon>Phaeomoniellales</taxon>
        <taxon>Phaeomoniellaceae</taxon>
        <taxon>Phaeomoniella</taxon>
    </lineage>
</organism>
<feature type="compositionally biased region" description="Polar residues" evidence="1">
    <location>
        <begin position="204"/>
        <end position="215"/>
    </location>
</feature>
<reference evidence="2 3" key="1">
    <citation type="submission" date="2015-05" db="EMBL/GenBank/DDBJ databases">
        <title>Distinctive expansion of gene families associated with plant cell wall degradation and secondary metabolism in the genomes of grapevine trunk pathogens.</title>
        <authorList>
            <person name="Lawrence D.P."/>
            <person name="Travadon R."/>
            <person name="Rolshausen P.E."/>
            <person name="Baumgartner K."/>
        </authorList>
    </citation>
    <scope>NUCLEOTIDE SEQUENCE [LARGE SCALE GENOMIC DNA]</scope>
    <source>
        <strain evidence="2">UCRPC4</strain>
    </source>
</reference>
<reference evidence="2 3" key="2">
    <citation type="submission" date="2015-05" db="EMBL/GenBank/DDBJ databases">
        <authorList>
            <person name="Morales-Cruz A."/>
            <person name="Amrine K.C."/>
            <person name="Cantu D."/>
        </authorList>
    </citation>
    <scope>NUCLEOTIDE SEQUENCE [LARGE SCALE GENOMIC DNA]</scope>
    <source>
        <strain evidence="2">UCRPC4</strain>
    </source>
</reference>
<feature type="region of interest" description="Disordered" evidence="1">
    <location>
        <begin position="283"/>
        <end position="310"/>
    </location>
</feature>
<feature type="compositionally biased region" description="Basic and acidic residues" evidence="1">
    <location>
        <begin position="528"/>
        <end position="540"/>
    </location>
</feature>
<dbReference type="AlphaFoldDB" id="A0A0G2GZT0"/>
<dbReference type="OrthoDB" id="4151037at2759"/>
<proteinExistence type="predicted"/>
<feature type="region of interest" description="Disordered" evidence="1">
    <location>
        <begin position="159"/>
        <end position="262"/>
    </location>
</feature>
<gene>
    <name evidence="2" type="ORF">UCRPC4_g00434</name>
</gene>
<feature type="region of interest" description="Disordered" evidence="1">
    <location>
        <begin position="381"/>
        <end position="505"/>
    </location>
</feature>
<feature type="compositionally biased region" description="Basic and acidic residues" evidence="1">
    <location>
        <begin position="393"/>
        <end position="409"/>
    </location>
</feature>
<evidence type="ECO:0000256" key="1">
    <source>
        <dbReference type="SAM" id="MobiDB-lite"/>
    </source>
</evidence>
<feature type="compositionally biased region" description="Acidic residues" evidence="1">
    <location>
        <begin position="628"/>
        <end position="659"/>
    </location>
</feature>
<comment type="caution">
    <text evidence="2">The sequence shown here is derived from an EMBL/GenBank/DDBJ whole genome shotgun (WGS) entry which is preliminary data.</text>
</comment>
<feature type="region of interest" description="Disordered" evidence="1">
    <location>
        <begin position="628"/>
        <end position="728"/>
    </location>
</feature>
<sequence>MPSKYSHGVVLAQYSSLGLIDLANNDYVSLVKHVNKRDHYKGTYMRQSRKDTVQRHPDRTTFADGSYIQTKQEKGRLQLPQSGRLSSRVVLDEEVSPPKSQRPTLKETLGQSSSFTPETRKRYTNPGADSGRSRSCHAGRVKPTEVNVGEIPAVPNLADKTAFRRKAPPPYLKTNEKRRDLPSDLPTPPSSNRGSDERTRRQRNGQATSRPNANPQERLFGKCDEASHRQNLVRERKNSHRCGGNKSGTEQSRSMHNLPLQSPNTLAHQASTFSVQTVIASPAISDKANQPQRQNDSLHGRGKEHGSFDSLDRAWVYEREQKSSEIDPPTPLAEQPQEIDYVSSDEDDCGARVSCDGVITKKNGGAKNPSFVMELLKSEQRPTPVLTPPTSSHDQKARVDSVRNDDSSRPTRQLLSPLRLNPPTKPMAESKYRPELQTRPTSPLFTRPKRITDRDLGTPSPLDILRDAKLPGSSNGPTFNPPNLSYFTSKPGETESPSTKLTSSEATAHALRSLLALQEYQQQQMEQQQERKKPARDFQRRLQRQSVPPSPPNQIRQQPDLQHPLPRRKRSQSMSQTPDRGPTFGEMAVDHDPFAETSTRRLGRYGPSNFSISEKENMYDQLGLEYEPDFDTDIDSEDEFNEGWDDDERSDIQDEESPYEDYGQRASVTRDESRQGGNQGRGHSHTCSMIPDAQPEPPDLPSDFDQAPYPDIPRSRSKRFKARAMPGTAVRDQAGQNARMERLGMRRGLNSAANSGEAGILAEGVDDGRILNFKYKGKGKGVLLGRFGKKV</sequence>
<feature type="region of interest" description="Disordered" evidence="1">
    <location>
        <begin position="72"/>
        <end position="144"/>
    </location>
</feature>
<accession>A0A0G2GZT0</accession>
<feature type="compositionally biased region" description="Polar residues" evidence="1">
    <location>
        <begin position="495"/>
        <end position="505"/>
    </location>
</feature>
<feature type="compositionally biased region" description="Polar residues" evidence="1">
    <location>
        <begin position="247"/>
        <end position="262"/>
    </location>
</feature>
<dbReference type="EMBL" id="LCWF01000010">
    <property type="protein sequence ID" value="KKY28628.1"/>
    <property type="molecule type" value="Genomic_DNA"/>
</dbReference>
<feature type="region of interest" description="Disordered" evidence="1">
    <location>
        <begin position="521"/>
        <end position="611"/>
    </location>
</feature>
<feature type="compositionally biased region" description="Polar residues" evidence="1">
    <location>
        <begin position="98"/>
        <end position="117"/>
    </location>
</feature>
<dbReference type="Proteomes" id="UP000053317">
    <property type="component" value="Unassembled WGS sequence"/>
</dbReference>
<name>A0A0G2GZT0_PHACM</name>
<keyword evidence="3" id="KW-1185">Reference proteome</keyword>
<evidence type="ECO:0000313" key="2">
    <source>
        <dbReference type="EMBL" id="KKY28628.1"/>
    </source>
</evidence>
<feature type="compositionally biased region" description="Polar residues" evidence="1">
    <location>
        <begin position="472"/>
        <end position="488"/>
    </location>
</feature>